<evidence type="ECO:0000313" key="6">
    <source>
        <dbReference type="EMBL" id="SBW00359.1"/>
    </source>
</evidence>
<comment type="subcellular location">
    <subcellularLocation>
        <location evidence="1">Membrane</location>
        <topology evidence="1">Multi-pass membrane protein</topology>
    </subcellularLocation>
</comment>
<protein>
    <submittedName>
        <fullName evidence="6">C4-dicarboxylate transporter/malic acid transport protein</fullName>
    </submittedName>
</protein>
<feature type="transmembrane region" description="Helical" evidence="5">
    <location>
        <begin position="102"/>
        <end position="124"/>
    </location>
</feature>
<evidence type="ECO:0000256" key="2">
    <source>
        <dbReference type="ARBA" id="ARBA00022692"/>
    </source>
</evidence>
<dbReference type="AlphaFoldDB" id="A0A212JLN9"/>
<evidence type="ECO:0000256" key="1">
    <source>
        <dbReference type="ARBA" id="ARBA00004141"/>
    </source>
</evidence>
<name>A0A212JLN9_9BACT</name>
<evidence type="ECO:0000256" key="3">
    <source>
        <dbReference type="ARBA" id="ARBA00022989"/>
    </source>
</evidence>
<keyword evidence="2 5" id="KW-0812">Transmembrane</keyword>
<dbReference type="RefSeq" id="WP_227119351.1">
    <property type="nucleotide sequence ID" value="NZ_LT598928.1"/>
</dbReference>
<sequence>MLQSVRNFFRAVPTPLAGLALGIASLGIGLEKSLPLHNFAQVFGALTSMTLILLLAGKFALNPRLLLEELRHPVLGSILPTTSMALMLQSKSLSILDARAAQWLWLFAVVLHLCLLLAFVAFRARQFSLHHMLPSWFVPFVGISVAAMTVPGPAYYQLAYGLMVFGMVNYATLLPVMLYRLIFSREIEDASKPTIAVLAAPASLSLVAYLSLEPTPSLLLCSLLLGVAVLMTSIIYVAFFKLLRLPFSPGFAAYTFPMAVGATALYKVSELLAAYPATLEYALQLKVLAVLEMIVATLVVAYVCWRYLIFYVRAWDTLLRAQRAAHA</sequence>
<dbReference type="Pfam" id="PF03595">
    <property type="entry name" value="SLAC1"/>
    <property type="match status" value="1"/>
</dbReference>
<feature type="transmembrane region" description="Helical" evidence="5">
    <location>
        <begin position="73"/>
        <end position="90"/>
    </location>
</feature>
<dbReference type="InterPro" id="IPR004695">
    <property type="entry name" value="SLAC1/Mae1/Ssu1/TehA"/>
</dbReference>
<feature type="transmembrane region" description="Helical" evidence="5">
    <location>
        <begin position="194"/>
        <end position="211"/>
    </location>
</feature>
<keyword evidence="4 5" id="KW-0472">Membrane</keyword>
<accession>A0A212JLN9</accession>
<gene>
    <name evidence="6" type="ORF">KM92DES2_11347</name>
</gene>
<dbReference type="PANTHER" id="PTHR37955">
    <property type="entry name" value="TELLURITE RESISTANCE PROTEIN TEHA"/>
    <property type="match status" value="1"/>
</dbReference>
<feature type="transmembrane region" description="Helical" evidence="5">
    <location>
        <begin position="42"/>
        <end position="61"/>
    </location>
</feature>
<feature type="transmembrane region" description="Helical" evidence="5">
    <location>
        <begin position="217"/>
        <end position="239"/>
    </location>
</feature>
<evidence type="ECO:0000256" key="5">
    <source>
        <dbReference type="SAM" id="Phobius"/>
    </source>
</evidence>
<evidence type="ECO:0000256" key="4">
    <source>
        <dbReference type="ARBA" id="ARBA00023136"/>
    </source>
</evidence>
<dbReference type="InterPro" id="IPR052951">
    <property type="entry name" value="Tellurite_res_ion_channel"/>
</dbReference>
<dbReference type="CDD" id="cd09325">
    <property type="entry name" value="TDT_C4-dicarb_trans"/>
    <property type="match status" value="1"/>
</dbReference>
<dbReference type="InterPro" id="IPR038665">
    <property type="entry name" value="Voltage-dep_anion_channel_sf"/>
</dbReference>
<organism evidence="6">
    <name type="scientific">uncultured Desulfovibrio sp</name>
    <dbReference type="NCBI Taxonomy" id="167968"/>
    <lineage>
        <taxon>Bacteria</taxon>
        <taxon>Pseudomonadati</taxon>
        <taxon>Thermodesulfobacteriota</taxon>
        <taxon>Desulfovibrionia</taxon>
        <taxon>Desulfovibrionales</taxon>
        <taxon>Desulfovibrionaceae</taxon>
        <taxon>Desulfovibrio</taxon>
        <taxon>environmental samples</taxon>
    </lineage>
</organism>
<feature type="transmembrane region" description="Helical" evidence="5">
    <location>
        <begin position="12"/>
        <end position="30"/>
    </location>
</feature>
<dbReference type="PANTHER" id="PTHR37955:SF1">
    <property type="entry name" value="DEP DOMAIN-CONTAINING PROTEIN"/>
    <property type="match status" value="1"/>
</dbReference>
<feature type="transmembrane region" description="Helical" evidence="5">
    <location>
        <begin position="281"/>
        <end position="305"/>
    </location>
</feature>
<reference evidence="6" key="1">
    <citation type="submission" date="2016-04" db="EMBL/GenBank/DDBJ databases">
        <authorList>
            <person name="Evans L.H."/>
            <person name="Alamgir A."/>
            <person name="Owens N."/>
            <person name="Weber N.D."/>
            <person name="Virtaneva K."/>
            <person name="Barbian K."/>
            <person name="Babar A."/>
            <person name="Rosenke K."/>
        </authorList>
    </citation>
    <scope>NUCLEOTIDE SEQUENCE</scope>
    <source>
        <strain evidence="6">92-2</strain>
    </source>
</reference>
<dbReference type="GO" id="GO:0046583">
    <property type="term" value="F:monoatomic cation efflux transmembrane transporter activity"/>
    <property type="evidence" value="ECO:0007669"/>
    <property type="project" value="TreeGrafter"/>
</dbReference>
<feature type="transmembrane region" description="Helical" evidence="5">
    <location>
        <begin position="136"/>
        <end position="156"/>
    </location>
</feature>
<keyword evidence="3 5" id="KW-1133">Transmembrane helix</keyword>
<feature type="transmembrane region" description="Helical" evidence="5">
    <location>
        <begin position="251"/>
        <end position="269"/>
    </location>
</feature>
<feature type="transmembrane region" description="Helical" evidence="5">
    <location>
        <begin position="162"/>
        <end position="182"/>
    </location>
</feature>
<dbReference type="GO" id="GO:0005886">
    <property type="term" value="C:plasma membrane"/>
    <property type="evidence" value="ECO:0007669"/>
    <property type="project" value="TreeGrafter"/>
</dbReference>
<proteinExistence type="predicted"/>
<dbReference type="Gene3D" id="1.50.10.150">
    <property type="entry name" value="Voltage-dependent anion channel"/>
    <property type="match status" value="1"/>
</dbReference>
<dbReference type="EMBL" id="FLUP01000001">
    <property type="protein sequence ID" value="SBW00359.1"/>
    <property type="molecule type" value="Genomic_DNA"/>
</dbReference>